<dbReference type="PANTHER" id="PTHR42760">
    <property type="entry name" value="SHORT-CHAIN DEHYDROGENASES/REDUCTASES FAMILY MEMBER"/>
    <property type="match status" value="1"/>
</dbReference>
<dbReference type="CDD" id="cd05233">
    <property type="entry name" value="SDR_c"/>
    <property type="match status" value="1"/>
</dbReference>
<dbReference type="EMBL" id="SMSJ01000045">
    <property type="protein sequence ID" value="TDH60088.1"/>
    <property type="molecule type" value="Genomic_DNA"/>
</dbReference>
<dbReference type="SUPFAM" id="SSF51735">
    <property type="entry name" value="NAD(P)-binding Rossmann-fold domains"/>
    <property type="match status" value="1"/>
</dbReference>
<keyword evidence="3" id="KW-1185">Reference proteome</keyword>
<dbReference type="PROSITE" id="PS00061">
    <property type="entry name" value="ADH_SHORT"/>
    <property type="match status" value="1"/>
</dbReference>
<reference evidence="2 3" key="1">
    <citation type="journal article" date="2016" name="J. Microbiol.">
        <title>Dankookia rubra gen. nov., sp. nov., an alphaproteobacterium isolated from sediment of a shallow stream.</title>
        <authorList>
            <person name="Kim W.H."/>
            <person name="Kim D.H."/>
            <person name="Kang K."/>
            <person name="Ahn T.Y."/>
        </authorList>
    </citation>
    <scope>NUCLEOTIDE SEQUENCE [LARGE SCALE GENOMIC DNA]</scope>
    <source>
        <strain evidence="2 3">JCM30602</strain>
    </source>
</reference>
<dbReference type="InterPro" id="IPR036291">
    <property type="entry name" value="NAD(P)-bd_dom_sf"/>
</dbReference>
<dbReference type="GO" id="GO:0016616">
    <property type="term" value="F:oxidoreductase activity, acting on the CH-OH group of donors, NAD or NADP as acceptor"/>
    <property type="evidence" value="ECO:0007669"/>
    <property type="project" value="TreeGrafter"/>
</dbReference>
<dbReference type="RefSeq" id="WP_133291106.1">
    <property type="nucleotide sequence ID" value="NZ_SMSJ01000045.1"/>
</dbReference>
<dbReference type="AlphaFoldDB" id="A0A4R5QBV2"/>
<protein>
    <submittedName>
        <fullName evidence="2">SDR family oxidoreductase</fullName>
    </submittedName>
</protein>
<dbReference type="PRINTS" id="PR00081">
    <property type="entry name" value="GDHRDH"/>
</dbReference>
<organism evidence="2 3">
    <name type="scientific">Dankookia rubra</name>
    <dbReference type="NCBI Taxonomy" id="1442381"/>
    <lineage>
        <taxon>Bacteria</taxon>
        <taxon>Pseudomonadati</taxon>
        <taxon>Pseudomonadota</taxon>
        <taxon>Alphaproteobacteria</taxon>
        <taxon>Acetobacterales</taxon>
        <taxon>Roseomonadaceae</taxon>
        <taxon>Dankookia</taxon>
    </lineage>
</organism>
<evidence type="ECO:0000313" key="3">
    <source>
        <dbReference type="Proteomes" id="UP000295096"/>
    </source>
</evidence>
<evidence type="ECO:0000256" key="1">
    <source>
        <dbReference type="ARBA" id="ARBA00006484"/>
    </source>
</evidence>
<evidence type="ECO:0000313" key="2">
    <source>
        <dbReference type="EMBL" id="TDH60088.1"/>
    </source>
</evidence>
<dbReference type="FunFam" id="3.40.50.720:FF:000084">
    <property type="entry name" value="Short-chain dehydrogenase reductase"/>
    <property type="match status" value="1"/>
</dbReference>
<dbReference type="Proteomes" id="UP000295096">
    <property type="component" value="Unassembled WGS sequence"/>
</dbReference>
<dbReference type="OrthoDB" id="7375193at2"/>
<name>A0A4R5QBV2_9PROT</name>
<dbReference type="Gene3D" id="3.40.50.720">
    <property type="entry name" value="NAD(P)-binding Rossmann-like Domain"/>
    <property type="match status" value="1"/>
</dbReference>
<dbReference type="InterPro" id="IPR002347">
    <property type="entry name" value="SDR_fam"/>
</dbReference>
<sequence length="254" mass="26644">MRFQDQVTLITAAASGIGRATADIIGREGGTVIAVDSHAERLNAAVDGILQAGGQAHAYHADALDEGQVNGLVTDVAKRFGRIDVLVNAVGGSTIIADPAATVDVLTLAEWQALLHFNLTGTFLLTHAVVPVMRQQKRGKIVNLASIAGRGLSEASSAAYATAKGGITALTRKLSIELGPHGINVNAIAPATTLTERIRPRWEQRPPEARARDLERTPLRRMGDAADQAKVICFLASSDADFVTGLTIDVTGGL</sequence>
<dbReference type="PANTHER" id="PTHR42760:SF129">
    <property type="entry name" value="OXIDOREDUCTASE"/>
    <property type="match status" value="1"/>
</dbReference>
<proteinExistence type="inferred from homology"/>
<comment type="caution">
    <text evidence="2">The sequence shown here is derived from an EMBL/GenBank/DDBJ whole genome shotgun (WGS) entry which is preliminary data.</text>
</comment>
<dbReference type="GO" id="GO:0030497">
    <property type="term" value="P:fatty acid elongation"/>
    <property type="evidence" value="ECO:0007669"/>
    <property type="project" value="TreeGrafter"/>
</dbReference>
<dbReference type="Pfam" id="PF13561">
    <property type="entry name" value="adh_short_C2"/>
    <property type="match status" value="1"/>
</dbReference>
<gene>
    <name evidence="2" type="ORF">E2C06_23875</name>
</gene>
<comment type="similarity">
    <text evidence="1">Belongs to the short-chain dehydrogenases/reductases (SDR) family.</text>
</comment>
<dbReference type="InterPro" id="IPR020904">
    <property type="entry name" value="Sc_DH/Rdtase_CS"/>
</dbReference>
<dbReference type="PRINTS" id="PR00080">
    <property type="entry name" value="SDRFAMILY"/>
</dbReference>
<accession>A0A4R5QBV2</accession>